<dbReference type="KEGG" id="ter:Tery_1218"/>
<dbReference type="HOGENOM" id="CLU_218376_0_0_3"/>
<gene>
    <name evidence="1" type="ordered locus">Tery_1218</name>
</gene>
<name>Q116K2_TRIEI</name>
<dbReference type="EMBL" id="CP000393">
    <property type="protein sequence ID" value="ABG50572.1"/>
    <property type="molecule type" value="Genomic_DNA"/>
</dbReference>
<sequence length="41" mass="4789">MPNYFPDLKDIEHDFSALKRAIMYALSNTDLDEIICDYCGF</sequence>
<organism evidence="1">
    <name type="scientific">Trichodesmium erythraeum (strain IMS101)</name>
    <dbReference type="NCBI Taxonomy" id="203124"/>
    <lineage>
        <taxon>Bacteria</taxon>
        <taxon>Bacillati</taxon>
        <taxon>Cyanobacteriota</taxon>
        <taxon>Cyanophyceae</taxon>
        <taxon>Oscillatoriophycideae</taxon>
        <taxon>Oscillatoriales</taxon>
        <taxon>Microcoleaceae</taxon>
        <taxon>Trichodesmium</taxon>
    </lineage>
</organism>
<dbReference type="eggNOG" id="COG3335">
    <property type="taxonomic scope" value="Bacteria"/>
</dbReference>
<protein>
    <submittedName>
        <fullName evidence="1">Putative transposase gene of IS630 family insertion sequence ISY100h</fullName>
    </submittedName>
</protein>
<evidence type="ECO:0000313" key="1">
    <source>
        <dbReference type="EMBL" id="ABG50572.1"/>
    </source>
</evidence>
<proteinExistence type="predicted"/>
<accession>Q116K2</accession>
<dbReference type="AlphaFoldDB" id="Q116K2"/>
<reference evidence="1" key="1">
    <citation type="submission" date="2006-06" db="EMBL/GenBank/DDBJ databases">
        <title>Complete sequence of Trichodesmium erythraeum IMS101.</title>
        <authorList>
            <consortium name="US DOE Joint Genome Institute"/>
            <person name="Copeland A."/>
            <person name="Lucas S."/>
            <person name="Lapidus A."/>
            <person name="Barry K."/>
            <person name="Detter J.C."/>
            <person name="Glavina del Rio T."/>
            <person name="Hammon N."/>
            <person name="Israni S."/>
            <person name="Dalin E."/>
            <person name="Tice H."/>
            <person name="Pitluck S."/>
            <person name="Kiss H."/>
            <person name="Munk A.C."/>
            <person name="Brettin T."/>
            <person name="Bruce D."/>
            <person name="Han C."/>
            <person name="Tapia R."/>
            <person name="Gilna P."/>
            <person name="Schmutz J."/>
            <person name="Larimer F."/>
            <person name="Land M."/>
            <person name="Hauser L."/>
            <person name="Kyrpides N."/>
            <person name="Kim E."/>
            <person name="Richardson P."/>
        </authorList>
    </citation>
    <scope>NUCLEOTIDE SEQUENCE [LARGE SCALE GENOMIC DNA]</scope>
    <source>
        <strain evidence="1">IMS101</strain>
    </source>
</reference>